<name>A0AAV0WML3_9HEMI</name>
<evidence type="ECO:0000313" key="1">
    <source>
        <dbReference type="EMBL" id="CAI6357194.1"/>
    </source>
</evidence>
<organism evidence="1 2">
    <name type="scientific">Macrosiphum euphorbiae</name>
    <name type="common">potato aphid</name>
    <dbReference type="NCBI Taxonomy" id="13131"/>
    <lineage>
        <taxon>Eukaryota</taxon>
        <taxon>Metazoa</taxon>
        <taxon>Ecdysozoa</taxon>
        <taxon>Arthropoda</taxon>
        <taxon>Hexapoda</taxon>
        <taxon>Insecta</taxon>
        <taxon>Pterygota</taxon>
        <taxon>Neoptera</taxon>
        <taxon>Paraneoptera</taxon>
        <taxon>Hemiptera</taxon>
        <taxon>Sternorrhyncha</taxon>
        <taxon>Aphidomorpha</taxon>
        <taxon>Aphidoidea</taxon>
        <taxon>Aphididae</taxon>
        <taxon>Macrosiphini</taxon>
        <taxon>Macrosiphum</taxon>
    </lineage>
</organism>
<reference evidence="1 2" key="1">
    <citation type="submission" date="2023-01" db="EMBL/GenBank/DDBJ databases">
        <authorList>
            <person name="Whitehead M."/>
        </authorList>
    </citation>
    <scope>NUCLEOTIDE SEQUENCE [LARGE SCALE GENOMIC DNA]</scope>
</reference>
<dbReference type="Proteomes" id="UP001160148">
    <property type="component" value="Unassembled WGS sequence"/>
</dbReference>
<dbReference type="EMBL" id="CARXXK010000002">
    <property type="protein sequence ID" value="CAI6357194.1"/>
    <property type="molecule type" value="Genomic_DNA"/>
</dbReference>
<accession>A0AAV0WML3</accession>
<evidence type="ECO:0000313" key="2">
    <source>
        <dbReference type="Proteomes" id="UP001160148"/>
    </source>
</evidence>
<proteinExistence type="predicted"/>
<sequence length="154" mass="16369">MTTVTAGGNRLCRTAGRARTKNREGPGGARGILNFGQLSPHTRTWPADTAAVAAVAATAVYTCGEQPAAVRVDFVHGVGGQKSHGRRTLMSVRACVRACVRWKYALVDWKKGTPPPPPESDGVRYGMERGSGGRWFLKYIDKRVEASSAVAAAG</sequence>
<protein>
    <submittedName>
        <fullName evidence="1">Uncharacterized protein</fullName>
    </submittedName>
</protein>
<comment type="caution">
    <text evidence="1">The sequence shown here is derived from an EMBL/GenBank/DDBJ whole genome shotgun (WGS) entry which is preliminary data.</text>
</comment>
<keyword evidence="2" id="KW-1185">Reference proteome</keyword>
<gene>
    <name evidence="1" type="ORF">MEUPH1_LOCUS12846</name>
</gene>
<dbReference type="AlphaFoldDB" id="A0AAV0WML3"/>